<sequence>MCPIVPCCILLKHNLYLYKVDSFCKRRINFTMNISLDEQRNWTAGEVGWSLGYVSDEVSLIFQAINFAVVCQAMDIFGTVTNIINIVVFWKQGFKDSVNVSLFALAVSDVGMLGTLIWHNLCFNPLFHNLDLPFDSVEMQYLTGGWPHVVFTRITSWITAFITLERCLCIALPLKIKSLLTAKRVKVIMVSIFLILIASVTPVYCVNSYGWKYFPSRNKTLIGLVYTPDRESVEKVSFTFNNIIIPFSAFLTIVCCTLVLVAKLRSKAKWRRKSTSAGQTDQMTSRDQKVTKMVVMISTLFIVCFTPICVVFIGMTAEPDLSINGKYHNMFFVVFSFGYILESTNSAMNIFIYYKMSSRYRQVFREVFLRQSPSKNSQNFSNTF</sequence>
<keyword evidence="10" id="KW-1185">Reference proteome</keyword>
<dbReference type="AlphaFoldDB" id="A0A9W2YN45"/>
<evidence type="ECO:0000259" key="9">
    <source>
        <dbReference type="PROSITE" id="PS50262"/>
    </source>
</evidence>
<protein>
    <submittedName>
        <fullName evidence="11">Allatostatin-A receptor-like</fullName>
    </submittedName>
</protein>
<keyword evidence="6" id="KW-0675">Receptor</keyword>
<feature type="transmembrane region" description="Helical" evidence="8">
    <location>
        <begin position="185"/>
        <end position="204"/>
    </location>
</feature>
<accession>A0A9W2YN45</accession>
<dbReference type="InterPro" id="IPR019427">
    <property type="entry name" value="7TM_GPCR_serpentine_rcpt_Srw"/>
</dbReference>
<feature type="transmembrane region" description="Helical" evidence="8">
    <location>
        <begin position="243"/>
        <end position="264"/>
    </location>
</feature>
<dbReference type="Pfam" id="PF10324">
    <property type="entry name" value="7TM_GPCR_Srw"/>
    <property type="match status" value="1"/>
</dbReference>
<evidence type="ECO:0000256" key="7">
    <source>
        <dbReference type="ARBA" id="ARBA00023224"/>
    </source>
</evidence>
<dbReference type="Proteomes" id="UP001165740">
    <property type="component" value="Chromosome 13"/>
</dbReference>
<feature type="transmembrane region" description="Helical" evidence="8">
    <location>
        <begin position="60"/>
        <end position="90"/>
    </location>
</feature>
<dbReference type="InterPro" id="IPR000276">
    <property type="entry name" value="GPCR_Rhodpsn"/>
</dbReference>
<feature type="transmembrane region" description="Helical" evidence="8">
    <location>
        <begin position="102"/>
        <end position="121"/>
    </location>
</feature>
<feature type="transmembrane region" description="Helical" evidence="8">
    <location>
        <begin position="329"/>
        <end position="354"/>
    </location>
</feature>
<dbReference type="InterPro" id="IPR017452">
    <property type="entry name" value="GPCR_Rhodpsn_7TM"/>
</dbReference>
<dbReference type="SMART" id="SM01381">
    <property type="entry name" value="7TM_GPCR_Srsx"/>
    <property type="match status" value="1"/>
</dbReference>
<dbReference type="GO" id="GO:0008528">
    <property type="term" value="F:G protein-coupled peptide receptor activity"/>
    <property type="evidence" value="ECO:0007669"/>
    <property type="project" value="InterPro"/>
</dbReference>
<proteinExistence type="predicted"/>
<feature type="transmembrane region" description="Helical" evidence="8">
    <location>
        <begin position="293"/>
        <end position="317"/>
    </location>
</feature>
<reference evidence="11" key="1">
    <citation type="submission" date="2025-08" db="UniProtKB">
        <authorList>
            <consortium name="RefSeq"/>
        </authorList>
    </citation>
    <scope>IDENTIFICATION</scope>
</reference>
<dbReference type="GeneID" id="106059617"/>
<evidence type="ECO:0000256" key="3">
    <source>
        <dbReference type="ARBA" id="ARBA00022989"/>
    </source>
</evidence>
<dbReference type="SUPFAM" id="SSF81321">
    <property type="entry name" value="Family A G protein-coupled receptor-like"/>
    <property type="match status" value="1"/>
</dbReference>
<dbReference type="PROSITE" id="PS50262">
    <property type="entry name" value="G_PROTEIN_RECEP_F1_2"/>
    <property type="match status" value="1"/>
</dbReference>
<dbReference type="PRINTS" id="PR00237">
    <property type="entry name" value="GPCRRHODOPSN"/>
</dbReference>
<gene>
    <name evidence="11" type="primary">LOC106059617</name>
</gene>
<dbReference type="OMA" id="YNIVENT"/>
<dbReference type="OrthoDB" id="6126859at2759"/>
<evidence type="ECO:0000256" key="4">
    <source>
        <dbReference type="ARBA" id="ARBA00023040"/>
    </source>
</evidence>
<evidence type="ECO:0000256" key="2">
    <source>
        <dbReference type="ARBA" id="ARBA00022692"/>
    </source>
</evidence>
<feature type="domain" description="G-protein coupled receptors family 1 profile" evidence="9">
    <location>
        <begin position="81"/>
        <end position="353"/>
    </location>
</feature>
<dbReference type="PANTHER" id="PTHR24243">
    <property type="entry name" value="G-PROTEIN COUPLED RECEPTOR"/>
    <property type="match status" value="1"/>
</dbReference>
<evidence type="ECO:0000313" key="11">
    <source>
        <dbReference type="RefSeq" id="XP_055864144.1"/>
    </source>
</evidence>
<dbReference type="PANTHER" id="PTHR24243:SF208">
    <property type="entry name" value="PYROKININ-1 RECEPTOR"/>
    <property type="match status" value="1"/>
</dbReference>
<organism evidence="10 11">
    <name type="scientific">Biomphalaria glabrata</name>
    <name type="common">Bloodfluke planorb</name>
    <name type="synonym">Freshwater snail</name>
    <dbReference type="NCBI Taxonomy" id="6526"/>
    <lineage>
        <taxon>Eukaryota</taxon>
        <taxon>Metazoa</taxon>
        <taxon>Spiralia</taxon>
        <taxon>Lophotrochozoa</taxon>
        <taxon>Mollusca</taxon>
        <taxon>Gastropoda</taxon>
        <taxon>Heterobranchia</taxon>
        <taxon>Euthyneura</taxon>
        <taxon>Panpulmonata</taxon>
        <taxon>Hygrophila</taxon>
        <taxon>Lymnaeoidea</taxon>
        <taxon>Planorbidae</taxon>
        <taxon>Biomphalaria</taxon>
    </lineage>
</organism>
<dbReference type="Gene3D" id="1.20.1070.10">
    <property type="entry name" value="Rhodopsin 7-helix transmembrane proteins"/>
    <property type="match status" value="1"/>
</dbReference>
<evidence type="ECO:0000256" key="8">
    <source>
        <dbReference type="SAM" id="Phobius"/>
    </source>
</evidence>
<keyword evidence="4" id="KW-0297">G-protein coupled receptor</keyword>
<dbReference type="GO" id="GO:0016020">
    <property type="term" value="C:membrane"/>
    <property type="evidence" value="ECO:0007669"/>
    <property type="project" value="UniProtKB-SubCell"/>
</dbReference>
<name>A0A9W2YN45_BIOGL</name>
<dbReference type="RefSeq" id="XP_055864144.1">
    <property type="nucleotide sequence ID" value="XM_056008169.1"/>
</dbReference>
<comment type="subcellular location">
    <subcellularLocation>
        <location evidence="1">Membrane</location>
        <topology evidence="1">Multi-pass membrane protein</topology>
    </subcellularLocation>
</comment>
<evidence type="ECO:0000256" key="6">
    <source>
        <dbReference type="ARBA" id="ARBA00023170"/>
    </source>
</evidence>
<keyword evidence="2 8" id="KW-0812">Transmembrane</keyword>
<keyword evidence="3 8" id="KW-1133">Transmembrane helix</keyword>
<evidence type="ECO:0000256" key="1">
    <source>
        <dbReference type="ARBA" id="ARBA00004141"/>
    </source>
</evidence>
<keyword evidence="7" id="KW-0807">Transducer</keyword>
<evidence type="ECO:0000256" key="5">
    <source>
        <dbReference type="ARBA" id="ARBA00023136"/>
    </source>
</evidence>
<keyword evidence="5 8" id="KW-0472">Membrane</keyword>
<evidence type="ECO:0000313" key="10">
    <source>
        <dbReference type="Proteomes" id="UP001165740"/>
    </source>
</evidence>